<evidence type="ECO:0000313" key="1">
    <source>
        <dbReference type="EMBL" id="TCP22888.1"/>
    </source>
</evidence>
<keyword evidence="2" id="KW-1185">Reference proteome</keyword>
<dbReference type="OrthoDB" id="982229at2"/>
<dbReference type="PROSITE" id="PS51257">
    <property type="entry name" value="PROKAR_LIPOPROTEIN"/>
    <property type="match status" value="1"/>
</dbReference>
<name>A0A4R2NNK5_9FLAO</name>
<organism evidence="1 2">
    <name type="scientific">Tenacibaculum skagerrakense</name>
    <dbReference type="NCBI Taxonomy" id="186571"/>
    <lineage>
        <taxon>Bacteria</taxon>
        <taxon>Pseudomonadati</taxon>
        <taxon>Bacteroidota</taxon>
        <taxon>Flavobacteriia</taxon>
        <taxon>Flavobacteriales</taxon>
        <taxon>Flavobacteriaceae</taxon>
        <taxon>Tenacibaculum</taxon>
    </lineage>
</organism>
<reference evidence="1 2" key="1">
    <citation type="submission" date="2019-03" db="EMBL/GenBank/DDBJ databases">
        <title>Genomic Encyclopedia of Type Strains, Phase IV (KMG-IV): sequencing the most valuable type-strain genomes for metagenomic binning, comparative biology and taxonomic classification.</title>
        <authorList>
            <person name="Goeker M."/>
        </authorList>
    </citation>
    <scope>NUCLEOTIDE SEQUENCE [LARGE SCALE GENOMIC DNA]</scope>
    <source>
        <strain evidence="1 2">DSM 14836</strain>
    </source>
</reference>
<sequence length="141" mass="16086">MKSNISLIIALILTLITTSCETQKEDINKKIKSPNQDSELALLMREMYDEAIMNKKNITNNKPLKINLDHEKILNAIATEPEKAASSEFKAFANSYLQSIEKLKYSNSHQKKEYFENVVNNCMACHQTLCPGPLVRIKKLQ</sequence>
<comment type="caution">
    <text evidence="1">The sequence shown here is derived from an EMBL/GenBank/DDBJ whole genome shotgun (WGS) entry which is preliminary data.</text>
</comment>
<dbReference type="AlphaFoldDB" id="A0A4R2NNK5"/>
<gene>
    <name evidence="1" type="ORF">EV195_11015</name>
</gene>
<dbReference type="Proteomes" id="UP000294564">
    <property type="component" value="Unassembled WGS sequence"/>
</dbReference>
<protein>
    <recommendedName>
        <fullName evidence="3">Cytochrome c</fullName>
    </recommendedName>
</protein>
<proteinExistence type="predicted"/>
<accession>A0A4R2NNK5</accession>
<evidence type="ECO:0000313" key="2">
    <source>
        <dbReference type="Proteomes" id="UP000294564"/>
    </source>
</evidence>
<dbReference type="RefSeq" id="WP_132795673.1">
    <property type="nucleotide sequence ID" value="NZ_SLXM01000010.1"/>
</dbReference>
<dbReference type="EMBL" id="SLXM01000010">
    <property type="protein sequence ID" value="TCP22888.1"/>
    <property type="molecule type" value="Genomic_DNA"/>
</dbReference>
<evidence type="ECO:0008006" key="3">
    <source>
        <dbReference type="Google" id="ProtNLM"/>
    </source>
</evidence>